<dbReference type="RefSeq" id="WP_394823023.1">
    <property type="nucleotide sequence ID" value="NZ_CP089984.1"/>
</dbReference>
<dbReference type="Proteomes" id="UP001370348">
    <property type="component" value="Chromosome"/>
</dbReference>
<proteinExistence type="predicted"/>
<evidence type="ECO:0000313" key="2">
    <source>
        <dbReference type="Proteomes" id="UP001370348"/>
    </source>
</evidence>
<dbReference type="EMBL" id="CP089984">
    <property type="protein sequence ID" value="WXB13413.1"/>
    <property type="molecule type" value="Genomic_DNA"/>
</dbReference>
<evidence type="ECO:0000313" key="1">
    <source>
        <dbReference type="EMBL" id="WXB13413.1"/>
    </source>
</evidence>
<name>A0ABZ2LR77_9BACT</name>
<gene>
    <name evidence="1" type="ORF">LZC94_36915</name>
</gene>
<protein>
    <submittedName>
        <fullName evidence="1">Uncharacterized protein</fullName>
    </submittedName>
</protein>
<sequence>MSRLDSGPKMSLRSAHAHIERDSARNDLRGVPANRGHKPGRIQIVEFGEDGDPLTALDECTQRDYLRCYLHDLHVRWLLVEANYFDRDYLAAFKAFYGESARGYINVCRRVSFFTDGMCSSSAAFRGLLEEAAGGAQQACAALQECFKGFTVLRPIRTSLGRTVLGWYPDDRPGVLSRVVAPCRDYEINIAGIRLTVEGLAWQQQDSAVAACATVGLWSMLQSSAFRDRVAFPTTAAITESAHRTASLGERVFPSSGLYNHHLLEAIKEQGLEPLLIEGDINDGDQPVFSMTRFASTVAMLLRSGFPILLVGKRGKEGHVVCAVGCRPKSPPKLKCGYFEEEDGALENLYIHDDALGPNVRFALREGAAGEVVLFPHAPEPRSAVRPVVDPTNNVDEFVPRHMAVAVVRELRLLPDLLHEKALEIAKDISVEVSGIQGSSPTVPGVHFSLLLVRLADYLGQILARSVTAGKPLARARLALVERIAPLSLYLAVVRLSMAGRPTMDVLYDTSDAAPGLKPMAHVVFDSGIEWLLKKADWLGPYGRRVRAY</sequence>
<keyword evidence="2" id="KW-1185">Reference proteome</keyword>
<organism evidence="1 2">
    <name type="scientific">Pendulispora albinea</name>
    <dbReference type="NCBI Taxonomy" id="2741071"/>
    <lineage>
        <taxon>Bacteria</taxon>
        <taxon>Pseudomonadati</taxon>
        <taxon>Myxococcota</taxon>
        <taxon>Myxococcia</taxon>
        <taxon>Myxococcales</taxon>
        <taxon>Sorangiineae</taxon>
        <taxon>Pendulisporaceae</taxon>
        <taxon>Pendulispora</taxon>
    </lineage>
</organism>
<accession>A0ABZ2LR77</accession>
<reference evidence="1 2" key="1">
    <citation type="submission" date="2021-12" db="EMBL/GenBank/DDBJ databases">
        <title>Discovery of the Pendulisporaceae a myxobacterial family with distinct sporulation behavior and unique specialized metabolism.</title>
        <authorList>
            <person name="Garcia R."/>
            <person name="Popoff A."/>
            <person name="Bader C.D."/>
            <person name="Loehr J."/>
            <person name="Walesch S."/>
            <person name="Walt C."/>
            <person name="Boldt J."/>
            <person name="Bunk B."/>
            <person name="Haeckl F.J.F.P.J."/>
            <person name="Gunesch A.P."/>
            <person name="Birkelbach J."/>
            <person name="Nuebel U."/>
            <person name="Pietschmann T."/>
            <person name="Bach T."/>
            <person name="Mueller R."/>
        </authorList>
    </citation>
    <scope>NUCLEOTIDE SEQUENCE [LARGE SCALE GENOMIC DNA]</scope>
    <source>
        <strain evidence="1 2">MSr11954</strain>
    </source>
</reference>